<evidence type="ECO:0000256" key="7">
    <source>
        <dbReference type="ARBA" id="ARBA00022741"/>
    </source>
</evidence>
<dbReference type="GO" id="GO:0005524">
    <property type="term" value="F:ATP binding"/>
    <property type="evidence" value="ECO:0007669"/>
    <property type="project" value="UniProtKB-KW"/>
</dbReference>
<proteinExistence type="inferred from homology"/>
<sequence length="204" mass="22650">MKLALFGGSYDPVHLGHLLLADAVHRHAGYDRVLFVPTFVSPFKEKEGSASAHDRVRMLHLAIGTTPYFSVEECEIRRGGISYTAETVQHVREKYGAQLEGKLALVLGEDAARSVPHWHAFDSWSTHVDFVVGARPVTSGDGGNVERATRTLQSFPFPWVSAENVALPISSTYIRTAIQRGRSWGYLVPSPVREYIIARGLYRS</sequence>
<dbReference type="GO" id="GO:0009435">
    <property type="term" value="P:NAD+ biosynthetic process"/>
    <property type="evidence" value="ECO:0007669"/>
    <property type="project" value="UniProtKB-UniRule"/>
</dbReference>
<dbReference type="Proteomes" id="UP000008192">
    <property type="component" value="Chromosome"/>
</dbReference>
<dbReference type="CDD" id="cd02165">
    <property type="entry name" value="NMNAT"/>
    <property type="match status" value="1"/>
</dbReference>
<dbReference type="SUPFAM" id="SSF52374">
    <property type="entry name" value="Nucleotidylyl transferase"/>
    <property type="match status" value="1"/>
</dbReference>
<dbReference type="InterPro" id="IPR004821">
    <property type="entry name" value="Cyt_trans-like"/>
</dbReference>
<comment type="pathway">
    <text evidence="2 11">Cofactor biosynthesis; NAD(+) biosynthesis; deamido-NAD(+) from nicotinate D-ribonucleotide: step 1/1.</text>
</comment>
<evidence type="ECO:0000256" key="10">
    <source>
        <dbReference type="ARBA" id="ARBA00048721"/>
    </source>
</evidence>
<dbReference type="GO" id="GO:0004515">
    <property type="term" value="F:nicotinate-nucleotide adenylyltransferase activity"/>
    <property type="evidence" value="ECO:0007669"/>
    <property type="project" value="UniProtKB-UniRule"/>
</dbReference>
<dbReference type="KEGG" id="tpg:TPEGAU_0741"/>
<dbReference type="InterPro" id="IPR014729">
    <property type="entry name" value="Rossmann-like_a/b/a_fold"/>
</dbReference>
<dbReference type="PANTHER" id="PTHR39321">
    <property type="entry name" value="NICOTINATE-NUCLEOTIDE ADENYLYLTRANSFERASE-RELATED"/>
    <property type="match status" value="1"/>
</dbReference>
<dbReference type="AlphaFoldDB" id="A0AAU8PM06"/>
<dbReference type="Gene3D" id="3.40.50.620">
    <property type="entry name" value="HUPs"/>
    <property type="match status" value="1"/>
</dbReference>
<reference evidence="14" key="1">
    <citation type="journal article" date="2012" name="PLoS Negl. Trop. Dis.">
        <title>Whole genome sequences of three Treponema pallidum ssp. pertenue strains: yaws and syphilis treponemes differ in less than 0.2% of the genome sequence.</title>
        <authorList>
            <person name="Cejkova D."/>
            <person name="Zobanikova M."/>
            <person name="Chen L."/>
            <person name="Pospisilova P."/>
            <person name="Strouhal M."/>
            <person name="Qin X."/>
            <person name="Mikalova L."/>
            <person name="Norris S.J."/>
            <person name="Muzny D.M."/>
            <person name="Gibbs R.A."/>
            <person name="Fulton L.L."/>
            <person name="Sodergren E."/>
            <person name="Weinstock G.M."/>
            <person name="Smajs D."/>
        </authorList>
    </citation>
    <scope>NUCLEOTIDE SEQUENCE [LARGE SCALE GENOMIC DNA]</scope>
    <source>
        <strain evidence="14">Gauthier</strain>
    </source>
</reference>
<dbReference type="NCBIfam" id="TIGR00125">
    <property type="entry name" value="cyt_tran_rel"/>
    <property type="match status" value="1"/>
</dbReference>
<organism evidence="13 14">
    <name type="scientific">Treponema pallidum subsp. pertenue (strain Gauthier)</name>
    <dbReference type="NCBI Taxonomy" id="491080"/>
    <lineage>
        <taxon>Bacteria</taxon>
        <taxon>Pseudomonadati</taxon>
        <taxon>Spirochaetota</taxon>
        <taxon>Spirochaetia</taxon>
        <taxon>Spirochaetales</taxon>
        <taxon>Treponemataceae</taxon>
        <taxon>Treponema</taxon>
    </lineage>
</organism>
<name>A0AAU8PM06_TREPG</name>
<dbReference type="RefSeq" id="WP_010882186.1">
    <property type="nucleotide sequence ID" value="NC_016843.1"/>
</dbReference>
<evidence type="ECO:0000313" key="13">
    <source>
        <dbReference type="EMBL" id="AEZ60004.1"/>
    </source>
</evidence>
<evidence type="ECO:0000256" key="8">
    <source>
        <dbReference type="ARBA" id="ARBA00022840"/>
    </source>
</evidence>
<keyword evidence="6 11" id="KW-0548">Nucleotidyltransferase</keyword>
<dbReference type="InterPro" id="IPR005248">
    <property type="entry name" value="NadD/NMNAT"/>
</dbReference>
<dbReference type="HAMAP" id="MF_00244">
    <property type="entry name" value="NaMN_adenylyltr"/>
    <property type="match status" value="1"/>
</dbReference>
<accession>A0AAU8PM06</accession>
<dbReference type="PANTHER" id="PTHR39321:SF3">
    <property type="entry name" value="PHOSPHOPANTETHEINE ADENYLYLTRANSFERASE"/>
    <property type="match status" value="1"/>
</dbReference>
<evidence type="ECO:0000256" key="5">
    <source>
        <dbReference type="ARBA" id="ARBA00022679"/>
    </source>
</evidence>
<evidence type="ECO:0000256" key="3">
    <source>
        <dbReference type="ARBA" id="ARBA00009014"/>
    </source>
</evidence>
<evidence type="ECO:0000256" key="9">
    <source>
        <dbReference type="ARBA" id="ARBA00023027"/>
    </source>
</evidence>
<keyword evidence="4 11" id="KW-0662">Pyridine nucleotide biosynthesis</keyword>
<evidence type="ECO:0000256" key="2">
    <source>
        <dbReference type="ARBA" id="ARBA00005019"/>
    </source>
</evidence>
<evidence type="ECO:0000256" key="6">
    <source>
        <dbReference type="ARBA" id="ARBA00022695"/>
    </source>
</evidence>
<keyword evidence="5 11" id="KW-0808">Transferase</keyword>
<evidence type="ECO:0000256" key="4">
    <source>
        <dbReference type="ARBA" id="ARBA00022642"/>
    </source>
</evidence>
<evidence type="ECO:0000313" key="14">
    <source>
        <dbReference type="Proteomes" id="UP000008192"/>
    </source>
</evidence>
<keyword evidence="9 11" id="KW-0520">NAD</keyword>
<evidence type="ECO:0000256" key="11">
    <source>
        <dbReference type="HAMAP-Rule" id="MF_00244"/>
    </source>
</evidence>
<keyword evidence="7 11" id="KW-0547">Nucleotide-binding</keyword>
<keyword evidence="8 11" id="KW-0067">ATP-binding</keyword>
<comment type="catalytic activity">
    <reaction evidence="10 11">
        <text>nicotinate beta-D-ribonucleotide + ATP + H(+) = deamido-NAD(+) + diphosphate</text>
        <dbReference type="Rhea" id="RHEA:22860"/>
        <dbReference type="ChEBI" id="CHEBI:15378"/>
        <dbReference type="ChEBI" id="CHEBI:30616"/>
        <dbReference type="ChEBI" id="CHEBI:33019"/>
        <dbReference type="ChEBI" id="CHEBI:57502"/>
        <dbReference type="ChEBI" id="CHEBI:58437"/>
        <dbReference type="EC" id="2.7.7.18"/>
    </reaction>
</comment>
<comment type="function">
    <text evidence="1 11">Catalyzes the reversible adenylation of nicotinate mononucleotide (NaMN) to nicotinic acid adenine dinucleotide (NaAD).</text>
</comment>
<dbReference type="EMBL" id="CP002376">
    <property type="protein sequence ID" value="AEZ60004.1"/>
    <property type="molecule type" value="Genomic_DNA"/>
</dbReference>
<dbReference type="EC" id="2.7.7.18" evidence="11"/>
<gene>
    <name evidence="11 13" type="primary">nadD</name>
    <name evidence="13" type="ordered locus">TPEGAU_0741</name>
</gene>
<protein>
    <recommendedName>
        <fullName evidence="11">Probable nicotinate-nucleotide adenylyltransferase</fullName>
        <ecNumber evidence="11">2.7.7.18</ecNumber>
    </recommendedName>
    <alternativeName>
        <fullName evidence="11">Deamido-NAD(+) diphosphorylase</fullName>
    </alternativeName>
    <alternativeName>
        <fullName evidence="11">Deamido-NAD(+) pyrophosphorylase</fullName>
    </alternativeName>
    <alternativeName>
        <fullName evidence="11">Nicotinate mononucleotide adenylyltransferase</fullName>
        <shortName evidence="11">NaMN adenylyltransferase</shortName>
    </alternativeName>
</protein>
<evidence type="ECO:0000256" key="1">
    <source>
        <dbReference type="ARBA" id="ARBA00002324"/>
    </source>
</evidence>
<dbReference type="NCBIfam" id="TIGR00482">
    <property type="entry name" value="nicotinate (nicotinamide) nucleotide adenylyltransferase"/>
    <property type="match status" value="1"/>
</dbReference>
<comment type="similarity">
    <text evidence="3 11">Belongs to the NadD family.</text>
</comment>
<dbReference type="SMR" id="A0AAU8PM06"/>
<dbReference type="GeneID" id="93876509"/>
<feature type="domain" description="Cytidyltransferase-like" evidence="12">
    <location>
        <begin position="5"/>
        <end position="176"/>
    </location>
</feature>
<dbReference type="Pfam" id="PF01467">
    <property type="entry name" value="CTP_transf_like"/>
    <property type="match status" value="1"/>
</dbReference>
<evidence type="ECO:0000259" key="12">
    <source>
        <dbReference type="Pfam" id="PF01467"/>
    </source>
</evidence>